<dbReference type="GO" id="GO:0042910">
    <property type="term" value="F:xenobiotic transmembrane transporter activity"/>
    <property type="evidence" value="ECO:0007669"/>
    <property type="project" value="TreeGrafter"/>
</dbReference>
<feature type="transmembrane region" description="Helical" evidence="1">
    <location>
        <begin position="1097"/>
        <end position="1123"/>
    </location>
</feature>
<gene>
    <name evidence="2" type="ORF">HNQ88_001270</name>
</gene>
<feature type="transmembrane region" description="Helical" evidence="1">
    <location>
        <begin position="538"/>
        <end position="556"/>
    </location>
</feature>
<feature type="transmembrane region" description="Helical" evidence="1">
    <location>
        <begin position="588"/>
        <end position="609"/>
    </location>
</feature>
<dbReference type="Proteomes" id="UP001185092">
    <property type="component" value="Unassembled WGS sequence"/>
</dbReference>
<sequence length="1133" mass="125575">MEEKDKNKLLKEFGLTTMSVNNRATVFVITVLIITFGVFSYQSLPRENFPEVKIPTVYIGTAYPGNSPIDMEDLVTRPIEREVKLEKDIDKITSTSVDGYSAVSVEFATNVDVSDALSRVKNAVDKAKIDLPKDLPADPDVQELDFAEFPILNISFSGDYSKAQLRDFADMLKDQVERFPEVSKGEIKGVDDREVHINVDPYEMEAREISFGDIEQAVQAENINVSGGEIVNDGIRRSVRIEGEFENPQGMLDIIVKEEGSKPVYLGDIATVDYGYVDQESFSKVNLHPVVTLDVIKRSGENLLDATEKVYGLLDQMQETKVFPSDLEIIVTGDQSTKTRKDVKNLENNIISGVILVVLVLLFFLNTRNALFVGMAIPLSMFMSFMILGAFGITINMMVLFSLIMALGMLVDNGIVVVENVYRLMEEGMNPIEAAKKGVGEVAWPIIASTATTLAAFLPLALWPGIMGQFMRYLPITLMITLSSSLFVALVINPVFIATFMKVEKEKKVINHKRVLTIGGSLILVGILFLVFKKTVVGNLFGVAGTLVLLDVYVLTPLAHKFQNTLLPWLERVYEKVLTSALNGKMPYIYFGGTVMALFVSFGLLVNFMPNVLFFPENIPTQVHVFVEYPVGTDIQKTITLAEELEVSVNKVLEPYRHAVKSVVTSVGIGSNDPGAEITAEGAATPHKARITVDFVDFEEREGVDTREILNEIRGVTGGYVGVSVTADKNSDGPPVGKPVQIEVSGEDYQQIIEISENLISRVNNSGIEGIEKLKSDLEVGKPQYSLKLDREQARIFGISTGQIAEELRTSIFGKDISTYKDGIDDWDIKVRLAEPYRYDPTTLLNRRVTFQNKQGKIVQVPISSVANFDLTSTYGAIKHKDQKRVVTITSNVLDGYNATLINDQIRNLVDGMELPIGYNIVFGGEQEKQAEEMAFLSQALLLAIFLIFIILVAQFNAISAPFIVLSSVVFSTIGVFMGLVIFQMDFIVIMTMLGIISLAGIVVNNAIVLIDYTNLLKARAEEELPKGKTLTIEMIKEQIVNSGKTRLRPVLLTAITTVLGLLPLAIGLNIDFIKFLQEYNFDFFVGGDNVAFWGPMSWTIIFGLTFATFLTLVIVPVMYLLIEKLQKALRRS</sequence>
<name>A0AAE3XNG4_9BACT</name>
<dbReference type="GO" id="GO:0005886">
    <property type="term" value="C:plasma membrane"/>
    <property type="evidence" value="ECO:0007669"/>
    <property type="project" value="TreeGrafter"/>
</dbReference>
<evidence type="ECO:0000313" key="2">
    <source>
        <dbReference type="EMBL" id="MDR6238294.1"/>
    </source>
</evidence>
<keyword evidence="1" id="KW-0472">Membrane</keyword>
<feature type="transmembrane region" description="Helical" evidence="1">
    <location>
        <begin position="963"/>
        <end position="982"/>
    </location>
</feature>
<feature type="transmembrane region" description="Helical" evidence="1">
    <location>
        <begin position="442"/>
        <end position="466"/>
    </location>
</feature>
<feature type="transmembrane region" description="Helical" evidence="1">
    <location>
        <begin position="399"/>
        <end position="422"/>
    </location>
</feature>
<dbReference type="Gene3D" id="3.30.2090.10">
    <property type="entry name" value="Multidrug efflux transporter AcrB TolC docking domain, DN and DC subdomains"/>
    <property type="match status" value="2"/>
</dbReference>
<feature type="transmembrane region" description="Helical" evidence="1">
    <location>
        <begin position="1051"/>
        <end position="1077"/>
    </location>
</feature>
<dbReference type="InterPro" id="IPR001036">
    <property type="entry name" value="Acrflvin-R"/>
</dbReference>
<dbReference type="SUPFAM" id="SSF82866">
    <property type="entry name" value="Multidrug efflux transporter AcrB transmembrane domain"/>
    <property type="match status" value="2"/>
</dbReference>
<comment type="caution">
    <text evidence="2">The sequence shown here is derived from an EMBL/GenBank/DDBJ whole genome shotgun (WGS) entry which is preliminary data.</text>
</comment>
<dbReference type="RefSeq" id="WP_309937775.1">
    <property type="nucleotide sequence ID" value="NZ_AP025305.1"/>
</dbReference>
<keyword evidence="1" id="KW-0812">Transmembrane</keyword>
<feature type="transmembrane region" description="Helical" evidence="1">
    <location>
        <begin position="372"/>
        <end position="393"/>
    </location>
</feature>
<protein>
    <submittedName>
        <fullName evidence="2">Multidrug efflux pump subunit AcrB</fullName>
    </submittedName>
</protein>
<dbReference type="Gene3D" id="1.20.1640.10">
    <property type="entry name" value="Multidrug efflux transporter AcrB transmembrane domain"/>
    <property type="match status" value="2"/>
</dbReference>
<dbReference type="Pfam" id="PF00873">
    <property type="entry name" value="ACR_tran"/>
    <property type="match status" value="2"/>
</dbReference>
<evidence type="ECO:0000313" key="3">
    <source>
        <dbReference type="Proteomes" id="UP001185092"/>
    </source>
</evidence>
<feature type="transmembrane region" description="Helical" evidence="1">
    <location>
        <begin position="936"/>
        <end position="956"/>
    </location>
</feature>
<dbReference type="Gene3D" id="3.30.70.1320">
    <property type="entry name" value="Multidrug efflux transporter AcrB pore domain like"/>
    <property type="match status" value="1"/>
</dbReference>
<feature type="transmembrane region" description="Helical" evidence="1">
    <location>
        <begin position="515"/>
        <end position="532"/>
    </location>
</feature>
<accession>A0AAE3XNG4</accession>
<dbReference type="InterPro" id="IPR027463">
    <property type="entry name" value="AcrB_DN_DC_subdom"/>
</dbReference>
<keyword evidence="1" id="KW-1133">Transmembrane helix</keyword>
<keyword evidence="3" id="KW-1185">Reference proteome</keyword>
<feature type="transmembrane region" description="Helical" evidence="1">
    <location>
        <begin position="988"/>
        <end position="1011"/>
    </location>
</feature>
<dbReference type="PRINTS" id="PR00702">
    <property type="entry name" value="ACRIFLAVINRP"/>
</dbReference>
<dbReference type="PANTHER" id="PTHR32063">
    <property type="match status" value="1"/>
</dbReference>
<dbReference type="Gene3D" id="3.30.70.1440">
    <property type="entry name" value="Multidrug efflux transporter AcrB pore domain"/>
    <property type="match status" value="1"/>
</dbReference>
<reference evidence="2" key="1">
    <citation type="submission" date="2023-07" db="EMBL/GenBank/DDBJ databases">
        <title>Genomic Encyclopedia of Type Strains, Phase IV (KMG-IV): sequencing the most valuable type-strain genomes for metagenomic binning, comparative biology and taxonomic classification.</title>
        <authorList>
            <person name="Goeker M."/>
        </authorList>
    </citation>
    <scope>NUCLEOTIDE SEQUENCE</scope>
    <source>
        <strain evidence="2">DSM 26174</strain>
    </source>
</reference>
<evidence type="ECO:0000256" key="1">
    <source>
        <dbReference type="SAM" id="Phobius"/>
    </source>
</evidence>
<feature type="transmembrane region" description="Helical" evidence="1">
    <location>
        <begin position="20"/>
        <end position="41"/>
    </location>
</feature>
<dbReference type="Gene3D" id="3.30.70.1430">
    <property type="entry name" value="Multidrug efflux transporter AcrB pore domain"/>
    <property type="match status" value="2"/>
</dbReference>
<proteinExistence type="predicted"/>
<dbReference type="SUPFAM" id="SSF82693">
    <property type="entry name" value="Multidrug efflux transporter AcrB pore domain, PN1, PN2, PC1 and PC2 subdomains"/>
    <property type="match status" value="2"/>
</dbReference>
<dbReference type="SUPFAM" id="SSF82714">
    <property type="entry name" value="Multidrug efflux transporter AcrB TolC docking domain, DN and DC subdomains"/>
    <property type="match status" value="2"/>
</dbReference>
<dbReference type="EMBL" id="JAVDQD010000001">
    <property type="protein sequence ID" value="MDR6238294.1"/>
    <property type="molecule type" value="Genomic_DNA"/>
</dbReference>
<organism evidence="2 3">
    <name type="scientific">Aureibacter tunicatorum</name>
    <dbReference type="NCBI Taxonomy" id="866807"/>
    <lineage>
        <taxon>Bacteria</taxon>
        <taxon>Pseudomonadati</taxon>
        <taxon>Bacteroidota</taxon>
        <taxon>Cytophagia</taxon>
        <taxon>Cytophagales</taxon>
        <taxon>Persicobacteraceae</taxon>
        <taxon>Aureibacter</taxon>
    </lineage>
</organism>
<feature type="transmembrane region" description="Helical" evidence="1">
    <location>
        <begin position="346"/>
        <end position="365"/>
    </location>
</feature>
<dbReference type="PANTHER" id="PTHR32063:SF24">
    <property type="entry name" value="CATION EFFLUX SYSTEM (ACRB_ACRD_ACRF FAMILY)"/>
    <property type="match status" value="1"/>
</dbReference>
<dbReference type="AlphaFoldDB" id="A0AAE3XNG4"/>
<feature type="transmembrane region" description="Helical" evidence="1">
    <location>
        <begin position="478"/>
        <end position="503"/>
    </location>
</feature>